<evidence type="ECO:0000256" key="1">
    <source>
        <dbReference type="SAM" id="SignalP"/>
    </source>
</evidence>
<accession>A0A832I2J7</accession>
<feature type="signal peptide" evidence="1">
    <location>
        <begin position="1"/>
        <end position="16"/>
    </location>
</feature>
<organism evidence="2">
    <name type="scientific">Eiseniibacteriota bacterium</name>
    <dbReference type="NCBI Taxonomy" id="2212470"/>
    <lineage>
        <taxon>Bacteria</taxon>
        <taxon>Candidatus Eiseniibacteriota</taxon>
    </lineage>
</organism>
<name>A0A832I2J7_UNCEI</name>
<protein>
    <recommendedName>
        <fullName evidence="3">Lipoprotein</fullName>
    </recommendedName>
</protein>
<feature type="chain" id="PRO_5032522243" description="Lipoprotein" evidence="1">
    <location>
        <begin position="17"/>
        <end position="206"/>
    </location>
</feature>
<evidence type="ECO:0008006" key="3">
    <source>
        <dbReference type="Google" id="ProtNLM"/>
    </source>
</evidence>
<evidence type="ECO:0000313" key="2">
    <source>
        <dbReference type="EMBL" id="HGZ43606.1"/>
    </source>
</evidence>
<dbReference type="AlphaFoldDB" id="A0A832I2J7"/>
<dbReference type="EMBL" id="DSQF01000018">
    <property type="protein sequence ID" value="HGZ43606.1"/>
    <property type="molecule type" value="Genomic_DNA"/>
</dbReference>
<reference evidence="2" key="1">
    <citation type="journal article" date="2020" name="mSystems">
        <title>Genome- and Community-Level Interaction Insights into Carbon Utilization and Element Cycling Functions of Hydrothermarchaeota in Hydrothermal Sediment.</title>
        <authorList>
            <person name="Zhou Z."/>
            <person name="Liu Y."/>
            <person name="Xu W."/>
            <person name="Pan J."/>
            <person name="Luo Z.H."/>
            <person name="Li M."/>
        </authorList>
    </citation>
    <scope>NUCLEOTIDE SEQUENCE [LARGE SCALE GENOMIC DNA]</scope>
    <source>
        <strain evidence="2">SpSt-381</strain>
    </source>
</reference>
<keyword evidence="1" id="KW-0732">Signal</keyword>
<comment type="caution">
    <text evidence="2">The sequence shown here is derived from an EMBL/GenBank/DDBJ whole genome shotgun (WGS) entry which is preliminary data.</text>
</comment>
<sequence>MKPRLAWMLACILVNACGSPGSSDAPAPAGRFSVVYVTLSSFGDARVGAVLLDRKGRRTGYDVDRPIWQIPGCGYRGGSEDGIPDPNTPEDTIEQAPADTVPGGPQPIPIFHAFDVFQPTPVDTANLPGLLSEGGCELRLDPVAAGHMTLAIVGIGVGFEQCQDTTSVNVTPELPSRWRLSWKVREGGCVVKIARLPEKEPPRTAK</sequence>
<proteinExistence type="predicted"/>
<gene>
    <name evidence="2" type="ORF">ENR23_09310</name>
</gene>